<evidence type="ECO:0000313" key="4">
    <source>
        <dbReference type="EMBL" id="QUI21901.1"/>
    </source>
</evidence>
<dbReference type="RefSeq" id="WP_212697372.1">
    <property type="nucleotide sequence ID" value="NZ_CP058649.1"/>
</dbReference>
<dbReference type="InterPro" id="IPR038152">
    <property type="entry name" value="Carbam_trans_C_sf"/>
</dbReference>
<dbReference type="EMBL" id="CP058649">
    <property type="protein sequence ID" value="QUI21901.1"/>
    <property type="molecule type" value="Genomic_DNA"/>
</dbReference>
<keyword evidence="5" id="KW-1185">Reference proteome</keyword>
<dbReference type="GO" id="GO:0003824">
    <property type="term" value="F:catalytic activity"/>
    <property type="evidence" value="ECO:0007669"/>
    <property type="project" value="InterPro"/>
</dbReference>
<dbReference type="PANTHER" id="PTHR34847">
    <property type="entry name" value="NODULATION PROTEIN U"/>
    <property type="match status" value="1"/>
</dbReference>
<dbReference type="Gene3D" id="3.30.420.40">
    <property type="match status" value="1"/>
</dbReference>
<gene>
    <name evidence="4" type="ORF">HZI73_06110</name>
</gene>
<feature type="domain" description="Carbamoyltransferase C-terminal" evidence="3">
    <location>
        <begin position="399"/>
        <end position="559"/>
    </location>
</feature>
<sequence length="667" mass="77737">MKDGFYISAYINISKLGNLYHAGHRHDACIALWKKEEQDVSLVHYWELERLTGLKQQRLSFFDITQFKNIINDLLKDYAITLDDIVEIWGVPELQEDDSYLSKHMFPEYTLHGMAHLTSCLLMDMDLFRHEKILAFSVDGGSDSYIDAYDRQGRSEYDRYHFAGCYSKAEDHALNLFPVVSPAVLWGWALIRYNIREGSLMALASASESEAYYDMEQLFPFDEYIMGTTIRQRIFDMMDEIDHYTQEDVGVTFNYFDERFSIKENRISMVMKIIQQVSYKIMEKSIDDAIERFGILPEDTYLAMSGGFALNCPCNTYLMNKYHFKGFIAPPCVSDSGMAMGIGLSSFYVRTHGHFKFKLSHAYYGDGYNTQAFLEEKAFSDFIESVEAFDPFQVVKDMQEDIVMWFEGSAEIGPRALGARSLIGDPRWERTKDRLNEVKQRQWWRPVAPIVLKEKIGDWFHNGYESPFMLHALEVLEDKRAAVPAIIHEDGTARLQTIGEDSPQKYLYQVMKAFEGKTGVPIICNTSLNDKGEPIINRMEEACNFALRKHIKVGYFNGYRVCFKNHEQYEKEDVLERKLNMEIWQDPSQKQALIDQYNPYHISAKEIYVYIFTNLNKSIELFQLDDEKQKDIAKRIKELLKKDQLFNKQILLTRITNANMNRKKNVS</sequence>
<name>A0A8J8MI62_9FIRM</name>
<dbReference type="Proteomes" id="UP000683246">
    <property type="component" value="Chromosome"/>
</dbReference>
<dbReference type="Pfam" id="PF16861">
    <property type="entry name" value="Carbam_trans_C"/>
    <property type="match status" value="1"/>
</dbReference>
<dbReference type="InterPro" id="IPR003696">
    <property type="entry name" value="Carbtransf_dom"/>
</dbReference>
<proteinExistence type="inferred from homology"/>
<organism evidence="4 5">
    <name type="scientific">Vallitalea pronyensis</name>
    <dbReference type="NCBI Taxonomy" id="1348613"/>
    <lineage>
        <taxon>Bacteria</taxon>
        <taxon>Bacillati</taxon>
        <taxon>Bacillota</taxon>
        <taxon>Clostridia</taxon>
        <taxon>Lachnospirales</taxon>
        <taxon>Vallitaleaceae</taxon>
        <taxon>Vallitalea</taxon>
    </lineage>
</organism>
<dbReference type="Gene3D" id="3.90.870.20">
    <property type="entry name" value="Carbamoyltransferase, C-terminal domain"/>
    <property type="match status" value="1"/>
</dbReference>
<comment type="similarity">
    <text evidence="1">Belongs to the NodU/CmcH family.</text>
</comment>
<accession>A0A8J8MI62</accession>
<reference evidence="4" key="1">
    <citation type="submission" date="2020-07" db="EMBL/GenBank/DDBJ databases">
        <title>Vallitalea pronyensis genome.</title>
        <authorList>
            <person name="Postec A."/>
        </authorList>
    </citation>
    <scope>NUCLEOTIDE SEQUENCE</scope>
    <source>
        <strain evidence="4">FatNI3</strain>
    </source>
</reference>
<evidence type="ECO:0000259" key="3">
    <source>
        <dbReference type="Pfam" id="PF16861"/>
    </source>
</evidence>
<evidence type="ECO:0000313" key="5">
    <source>
        <dbReference type="Proteomes" id="UP000683246"/>
    </source>
</evidence>
<feature type="domain" description="Carbamoyltransferase" evidence="2">
    <location>
        <begin position="225"/>
        <end position="341"/>
    </location>
</feature>
<protein>
    <submittedName>
        <fullName evidence="4">Carbamoyltransferase</fullName>
    </submittedName>
</protein>
<evidence type="ECO:0000256" key="1">
    <source>
        <dbReference type="ARBA" id="ARBA00006129"/>
    </source>
</evidence>
<evidence type="ECO:0000259" key="2">
    <source>
        <dbReference type="Pfam" id="PF02543"/>
    </source>
</evidence>
<dbReference type="AlphaFoldDB" id="A0A8J8MI62"/>
<dbReference type="PANTHER" id="PTHR34847:SF1">
    <property type="entry name" value="NODULATION PROTEIN U"/>
    <property type="match status" value="1"/>
</dbReference>
<dbReference type="KEGG" id="vpy:HZI73_06110"/>
<dbReference type="Pfam" id="PF02543">
    <property type="entry name" value="Carbam_trans_N"/>
    <property type="match status" value="1"/>
</dbReference>
<dbReference type="InterPro" id="IPR031730">
    <property type="entry name" value="Carbam_trans_C"/>
</dbReference>
<dbReference type="InterPro" id="IPR051338">
    <property type="entry name" value="NodU/CmcH_Carbamoyltrnsfr"/>
</dbReference>